<dbReference type="RefSeq" id="WP_341411779.1">
    <property type="nucleotide sequence ID" value="NZ_JBBUTH010000009.1"/>
</dbReference>
<gene>
    <name evidence="1" type="ORF">AACH10_17550</name>
</gene>
<dbReference type="Proteomes" id="UP001365405">
    <property type="component" value="Unassembled WGS sequence"/>
</dbReference>
<accession>A0ABU9CJP0</accession>
<reference evidence="1 2" key="1">
    <citation type="submission" date="2024-04" db="EMBL/GenBank/DDBJ databases">
        <title>Novel species of the genus Ideonella isolated from streams.</title>
        <authorList>
            <person name="Lu H."/>
        </authorList>
    </citation>
    <scope>NUCLEOTIDE SEQUENCE [LARGE SCALE GENOMIC DNA]</scope>
    <source>
        <strain evidence="1 2">DXS22W</strain>
    </source>
</reference>
<proteinExistence type="predicted"/>
<sequence>MIPMLQTVPALSSRPEAIGAPDSQAPWAPGAAWLPEAGLPQDRHARIAARRCFVDIKQRFMAATALVDGPRGDWLRYQVRQTQEPLDLWLLRGAVFSALAGEGRTTERAQSELQGALDSVFPNAGELLPYGVR</sequence>
<keyword evidence="2" id="KW-1185">Reference proteome</keyword>
<comment type="caution">
    <text evidence="1">The sequence shown here is derived from an EMBL/GenBank/DDBJ whole genome shotgun (WGS) entry which is preliminary data.</text>
</comment>
<dbReference type="EMBL" id="JBBUTH010000009">
    <property type="protein sequence ID" value="MEK8052061.1"/>
    <property type="molecule type" value="Genomic_DNA"/>
</dbReference>
<organism evidence="1 2">
    <name type="scientific">Pseudaquabacterium inlustre</name>
    <dbReference type="NCBI Taxonomy" id="2984192"/>
    <lineage>
        <taxon>Bacteria</taxon>
        <taxon>Pseudomonadati</taxon>
        <taxon>Pseudomonadota</taxon>
        <taxon>Betaproteobacteria</taxon>
        <taxon>Burkholderiales</taxon>
        <taxon>Sphaerotilaceae</taxon>
        <taxon>Pseudaquabacterium</taxon>
    </lineage>
</organism>
<name>A0ABU9CJP0_9BURK</name>
<evidence type="ECO:0000313" key="2">
    <source>
        <dbReference type="Proteomes" id="UP001365405"/>
    </source>
</evidence>
<protein>
    <submittedName>
        <fullName evidence="1">Uncharacterized protein</fullName>
    </submittedName>
</protein>
<evidence type="ECO:0000313" key="1">
    <source>
        <dbReference type="EMBL" id="MEK8052061.1"/>
    </source>
</evidence>